<evidence type="ECO:0000313" key="2">
    <source>
        <dbReference type="EMBL" id="ETI22875.1"/>
    </source>
</evidence>
<dbReference type="GeneID" id="19985445"/>
<sequence>MAGVTPSAYLDLLKSGDYSDFTISCQGVDFKVHRAVETASRKIDLSEDDPKTVSRVVLFMYTSDYDEREIPPFLLPSQVEKLSTTTQGGADESPDASSSKPDGPTVFERLKTNAFVYKCADMLGIENLKVLAADRFMADARTVLSEEGFATISWPLRKK</sequence>
<dbReference type="PANTHER" id="PTHR47843:SF5">
    <property type="entry name" value="BTB_POZ DOMAIN PROTEIN"/>
    <property type="match status" value="1"/>
</dbReference>
<name>V9D7Q5_9EURO</name>
<evidence type="ECO:0000313" key="3">
    <source>
        <dbReference type="Proteomes" id="UP000030678"/>
    </source>
</evidence>
<dbReference type="RefSeq" id="XP_008729492.1">
    <property type="nucleotide sequence ID" value="XM_008731270.1"/>
</dbReference>
<dbReference type="VEuPathDB" id="FungiDB:G647_06952"/>
<evidence type="ECO:0000256" key="1">
    <source>
        <dbReference type="SAM" id="MobiDB-lite"/>
    </source>
</evidence>
<dbReference type="OrthoDB" id="4151551at2759"/>
<evidence type="ECO:0008006" key="4">
    <source>
        <dbReference type="Google" id="ProtNLM"/>
    </source>
</evidence>
<dbReference type="SUPFAM" id="SSF54695">
    <property type="entry name" value="POZ domain"/>
    <property type="match status" value="1"/>
</dbReference>
<dbReference type="HOGENOM" id="CLU_1660542_0_0_1"/>
<reference evidence="2 3" key="1">
    <citation type="submission" date="2013-03" db="EMBL/GenBank/DDBJ databases">
        <title>The Genome Sequence of Cladophialophora carrionii CBS 160.54.</title>
        <authorList>
            <consortium name="The Broad Institute Genomics Platform"/>
            <person name="Cuomo C."/>
            <person name="de Hoog S."/>
            <person name="Gorbushina A."/>
            <person name="Walker B."/>
            <person name="Young S.K."/>
            <person name="Zeng Q."/>
            <person name="Gargeya S."/>
            <person name="Fitzgerald M."/>
            <person name="Haas B."/>
            <person name="Abouelleil A."/>
            <person name="Allen A.W."/>
            <person name="Alvarado L."/>
            <person name="Arachchi H.M."/>
            <person name="Berlin A.M."/>
            <person name="Chapman S.B."/>
            <person name="Gainer-Dewar J."/>
            <person name="Goldberg J."/>
            <person name="Griggs A."/>
            <person name="Gujja S."/>
            <person name="Hansen M."/>
            <person name="Howarth C."/>
            <person name="Imamovic A."/>
            <person name="Ireland A."/>
            <person name="Larimer J."/>
            <person name="McCowan C."/>
            <person name="Murphy C."/>
            <person name="Pearson M."/>
            <person name="Poon T.W."/>
            <person name="Priest M."/>
            <person name="Roberts A."/>
            <person name="Saif S."/>
            <person name="Shea T."/>
            <person name="Sisk P."/>
            <person name="Sykes S."/>
            <person name="Wortman J."/>
            <person name="Nusbaum C."/>
            <person name="Birren B."/>
        </authorList>
    </citation>
    <scope>NUCLEOTIDE SEQUENCE [LARGE SCALE GENOMIC DNA]</scope>
    <source>
        <strain evidence="2 3">CBS 160.54</strain>
    </source>
</reference>
<protein>
    <recommendedName>
        <fullName evidence="4">BTB domain-containing protein</fullName>
    </recommendedName>
</protein>
<feature type="region of interest" description="Disordered" evidence="1">
    <location>
        <begin position="81"/>
        <end position="104"/>
    </location>
</feature>
<dbReference type="Gene3D" id="3.30.710.10">
    <property type="entry name" value="Potassium Channel Kv1.1, Chain A"/>
    <property type="match status" value="1"/>
</dbReference>
<dbReference type="InterPro" id="IPR011333">
    <property type="entry name" value="SKP1/BTB/POZ_sf"/>
</dbReference>
<dbReference type="AlphaFoldDB" id="V9D7Q5"/>
<proteinExistence type="predicted"/>
<dbReference type="PANTHER" id="PTHR47843">
    <property type="entry name" value="BTB DOMAIN-CONTAINING PROTEIN-RELATED"/>
    <property type="match status" value="1"/>
</dbReference>
<dbReference type="Proteomes" id="UP000030678">
    <property type="component" value="Unassembled WGS sequence"/>
</dbReference>
<organism evidence="2 3">
    <name type="scientific">Cladophialophora carrionii CBS 160.54</name>
    <dbReference type="NCBI Taxonomy" id="1279043"/>
    <lineage>
        <taxon>Eukaryota</taxon>
        <taxon>Fungi</taxon>
        <taxon>Dikarya</taxon>
        <taxon>Ascomycota</taxon>
        <taxon>Pezizomycotina</taxon>
        <taxon>Eurotiomycetes</taxon>
        <taxon>Chaetothyriomycetidae</taxon>
        <taxon>Chaetothyriales</taxon>
        <taxon>Herpotrichiellaceae</taxon>
        <taxon>Cladophialophora</taxon>
    </lineage>
</organism>
<accession>V9D7Q5</accession>
<dbReference type="EMBL" id="KB822706">
    <property type="protein sequence ID" value="ETI22875.1"/>
    <property type="molecule type" value="Genomic_DNA"/>
</dbReference>
<gene>
    <name evidence="2" type="ORF">G647_06952</name>
</gene>
<dbReference type="CDD" id="cd18186">
    <property type="entry name" value="BTB_POZ_ZBTB_KLHL-like"/>
    <property type="match status" value="1"/>
</dbReference>